<evidence type="ECO:0000313" key="2">
    <source>
        <dbReference type="Proteomes" id="UP000244005"/>
    </source>
</evidence>
<keyword evidence="2" id="KW-1185">Reference proteome</keyword>
<protein>
    <submittedName>
        <fullName evidence="1">Uncharacterized protein</fullName>
    </submittedName>
</protein>
<dbReference type="EMBL" id="KZ772778">
    <property type="protein sequence ID" value="PTQ31799.1"/>
    <property type="molecule type" value="Genomic_DNA"/>
</dbReference>
<dbReference type="Proteomes" id="UP000244005">
    <property type="component" value="Unassembled WGS sequence"/>
</dbReference>
<name>A0A2R6WD66_MARPO</name>
<reference evidence="2" key="1">
    <citation type="journal article" date="2017" name="Cell">
        <title>Insights into land plant evolution garnered from the Marchantia polymorpha genome.</title>
        <authorList>
            <person name="Bowman J.L."/>
            <person name="Kohchi T."/>
            <person name="Yamato K.T."/>
            <person name="Jenkins J."/>
            <person name="Shu S."/>
            <person name="Ishizaki K."/>
            <person name="Yamaoka S."/>
            <person name="Nishihama R."/>
            <person name="Nakamura Y."/>
            <person name="Berger F."/>
            <person name="Adam C."/>
            <person name="Aki S.S."/>
            <person name="Althoff F."/>
            <person name="Araki T."/>
            <person name="Arteaga-Vazquez M.A."/>
            <person name="Balasubrmanian S."/>
            <person name="Barry K."/>
            <person name="Bauer D."/>
            <person name="Boehm C.R."/>
            <person name="Briginshaw L."/>
            <person name="Caballero-Perez J."/>
            <person name="Catarino B."/>
            <person name="Chen F."/>
            <person name="Chiyoda S."/>
            <person name="Chovatia M."/>
            <person name="Davies K.M."/>
            <person name="Delmans M."/>
            <person name="Demura T."/>
            <person name="Dierschke T."/>
            <person name="Dolan L."/>
            <person name="Dorantes-Acosta A.E."/>
            <person name="Eklund D.M."/>
            <person name="Florent S.N."/>
            <person name="Flores-Sandoval E."/>
            <person name="Fujiyama A."/>
            <person name="Fukuzawa H."/>
            <person name="Galik B."/>
            <person name="Grimanelli D."/>
            <person name="Grimwood J."/>
            <person name="Grossniklaus U."/>
            <person name="Hamada T."/>
            <person name="Haseloff J."/>
            <person name="Hetherington A.J."/>
            <person name="Higo A."/>
            <person name="Hirakawa Y."/>
            <person name="Hundley H.N."/>
            <person name="Ikeda Y."/>
            <person name="Inoue K."/>
            <person name="Inoue S.I."/>
            <person name="Ishida S."/>
            <person name="Jia Q."/>
            <person name="Kakita M."/>
            <person name="Kanazawa T."/>
            <person name="Kawai Y."/>
            <person name="Kawashima T."/>
            <person name="Kennedy M."/>
            <person name="Kinose K."/>
            <person name="Kinoshita T."/>
            <person name="Kohara Y."/>
            <person name="Koide E."/>
            <person name="Komatsu K."/>
            <person name="Kopischke S."/>
            <person name="Kubo M."/>
            <person name="Kyozuka J."/>
            <person name="Lagercrantz U."/>
            <person name="Lin S.S."/>
            <person name="Lindquist E."/>
            <person name="Lipzen A.M."/>
            <person name="Lu C.W."/>
            <person name="De Luna E."/>
            <person name="Martienssen R.A."/>
            <person name="Minamino N."/>
            <person name="Mizutani M."/>
            <person name="Mizutani M."/>
            <person name="Mochizuki N."/>
            <person name="Monte I."/>
            <person name="Mosher R."/>
            <person name="Nagasaki H."/>
            <person name="Nakagami H."/>
            <person name="Naramoto S."/>
            <person name="Nishitani K."/>
            <person name="Ohtani M."/>
            <person name="Okamoto T."/>
            <person name="Okumura M."/>
            <person name="Phillips J."/>
            <person name="Pollak B."/>
            <person name="Reinders A."/>
            <person name="Rovekamp M."/>
            <person name="Sano R."/>
            <person name="Sawa S."/>
            <person name="Schmid M.W."/>
            <person name="Shirakawa M."/>
            <person name="Solano R."/>
            <person name="Spunde A."/>
            <person name="Suetsugu N."/>
            <person name="Sugano S."/>
            <person name="Sugiyama A."/>
            <person name="Sun R."/>
            <person name="Suzuki Y."/>
            <person name="Takenaka M."/>
            <person name="Takezawa D."/>
            <person name="Tomogane H."/>
            <person name="Tsuzuki M."/>
            <person name="Ueda T."/>
            <person name="Umeda M."/>
            <person name="Ward J.M."/>
            <person name="Watanabe Y."/>
            <person name="Yazaki K."/>
            <person name="Yokoyama R."/>
            <person name="Yoshitake Y."/>
            <person name="Yotsui I."/>
            <person name="Zachgo S."/>
            <person name="Schmutz J."/>
        </authorList>
    </citation>
    <scope>NUCLEOTIDE SEQUENCE [LARGE SCALE GENOMIC DNA]</scope>
    <source>
        <strain evidence="2">Tak-1</strain>
    </source>
</reference>
<gene>
    <name evidence="1" type="ORF">MARPO_0106s0005</name>
</gene>
<accession>A0A2R6WD66</accession>
<organism evidence="1 2">
    <name type="scientific">Marchantia polymorpha</name>
    <name type="common">Common liverwort</name>
    <name type="synonym">Marchantia aquatica</name>
    <dbReference type="NCBI Taxonomy" id="3197"/>
    <lineage>
        <taxon>Eukaryota</taxon>
        <taxon>Viridiplantae</taxon>
        <taxon>Streptophyta</taxon>
        <taxon>Embryophyta</taxon>
        <taxon>Marchantiophyta</taxon>
        <taxon>Marchantiopsida</taxon>
        <taxon>Marchantiidae</taxon>
        <taxon>Marchantiales</taxon>
        <taxon>Marchantiaceae</taxon>
        <taxon>Marchantia</taxon>
    </lineage>
</organism>
<dbReference type="AlphaFoldDB" id="A0A2R6WD66"/>
<proteinExistence type="predicted"/>
<dbReference type="Gramene" id="Mp5g21940.1">
    <property type="protein sequence ID" value="Mp5g21940.1.cds"/>
    <property type="gene ID" value="Mp5g21940"/>
</dbReference>
<evidence type="ECO:0000313" key="1">
    <source>
        <dbReference type="EMBL" id="PTQ31799.1"/>
    </source>
</evidence>
<sequence>MACICPLRSATYKLPTSQPANLHVKWIRADKVRERKPTNTIDCLVSFQISPLLLQRLDAFRCPNGTDLLEERISIRMPPMTKRFWSSCFFQQLQEGNARSSRSQPVARSRFKLEVS</sequence>